<evidence type="ECO:0000256" key="1">
    <source>
        <dbReference type="SAM" id="MobiDB-lite"/>
    </source>
</evidence>
<evidence type="ECO:0000313" key="2">
    <source>
        <dbReference type="EMBL" id="KAK4007337.1"/>
    </source>
</evidence>
<accession>A0ABQ9Z361</accession>
<feature type="compositionally biased region" description="Polar residues" evidence="1">
    <location>
        <begin position="31"/>
        <end position="40"/>
    </location>
</feature>
<comment type="caution">
    <text evidence="2">The sequence shown here is derived from an EMBL/GenBank/DDBJ whole genome shotgun (WGS) entry which is preliminary data.</text>
</comment>
<dbReference type="Proteomes" id="UP001234178">
    <property type="component" value="Unassembled WGS sequence"/>
</dbReference>
<organism evidence="2 3">
    <name type="scientific">Daphnia magna</name>
    <dbReference type="NCBI Taxonomy" id="35525"/>
    <lineage>
        <taxon>Eukaryota</taxon>
        <taxon>Metazoa</taxon>
        <taxon>Ecdysozoa</taxon>
        <taxon>Arthropoda</taxon>
        <taxon>Crustacea</taxon>
        <taxon>Branchiopoda</taxon>
        <taxon>Diplostraca</taxon>
        <taxon>Cladocera</taxon>
        <taxon>Anomopoda</taxon>
        <taxon>Daphniidae</taxon>
        <taxon>Daphnia</taxon>
    </lineage>
</organism>
<gene>
    <name evidence="2" type="ORF">OUZ56_012497</name>
</gene>
<keyword evidence="3" id="KW-1185">Reference proteome</keyword>
<name>A0ABQ9Z361_9CRUS</name>
<evidence type="ECO:0000313" key="3">
    <source>
        <dbReference type="Proteomes" id="UP001234178"/>
    </source>
</evidence>
<sequence length="81" mass="9028">MTRWVYHKKETELGVKWYPVRVLGLRFSVGSGNQGRTSETGRVFRSGDNPEVQECGDPPGICNARNVCNIARSRAEMSVDA</sequence>
<protein>
    <submittedName>
        <fullName evidence="2">Uncharacterized protein</fullName>
    </submittedName>
</protein>
<proteinExistence type="predicted"/>
<feature type="region of interest" description="Disordered" evidence="1">
    <location>
        <begin position="31"/>
        <end position="52"/>
    </location>
</feature>
<reference evidence="2 3" key="1">
    <citation type="journal article" date="2023" name="Nucleic Acids Res.">
        <title>The hologenome of Daphnia magna reveals possible DNA methylation and microbiome-mediated evolution of the host genome.</title>
        <authorList>
            <person name="Chaturvedi A."/>
            <person name="Li X."/>
            <person name="Dhandapani V."/>
            <person name="Marshall H."/>
            <person name="Kissane S."/>
            <person name="Cuenca-Cambronero M."/>
            <person name="Asole G."/>
            <person name="Calvet F."/>
            <person name="Ruiz-Romero M."/>
            <person name="Marangio P."/>
            <person name="Guigo R."/>
            <person name="Rago D."/>
            <person name="Mirbahai L."/>
            <person name="Eastwood N."/>
            <person name="Colbourne J.K."/>
            <person name="Zhou J."/>
            <person name="Mallon E."/>
            <person name="Orsini L."/>
        </authorList>
    </citation>
    <scope>NUCLEOTIDE SEQUENCE [LARGE SCALE GENOMIC DNA]</scope>
    <source>
        <strain evidence="2">LRV0_1</strain>
    </source>
</reference>
<dbReference type="EMBL" id="JAOYFB010000002">
    <property type="protein sequence ID" value="KAK4007337.1"/>
    <property type="molecule type" value="Genomic_DNA"/>
</dbReference>